<dbReference type="EMBL" id="DXEN01000080">
    <property type="protein sequence ID" value="HIX87121.1"/>
    <property type="molecule type" value="Genomic_DNA"/>
</dbReference>
<proteinExistence type="predicted"/>
<gene>
    <name evidence="1" type="ORF">H9848_11035</name>
</gene>
<dbReference type="PANTHER" id="PTHR33321">
    <property type="match status" value="1"/>
</dbReference>
<dbReference type="InterPro" id="IPR007541">
    <property type="entry name" value="Uncharacterised_BSP"/>
</dbReference>
<dbReference type="PANTHER" id="PTHR33321:SF12">
    <property type="entry name" value="PLANT BASIC SECRETORY PROTEIN (BSP) FAMILY PROTEIN"/>
    <property type="match status" value="1"/>
</dbReference>
<sequence>MFQKKYFVYAVSALIAVGCNTQPKQERTEAEAAPASEVEDVWKDYDTGKVLFEDKAPDTEGSKIYHRIVTDPEGYIQEQARTVLATLYDSPADSIAPVYEIHYTLEDIDGVSAKGGDHGNISIFYSTRHIEKSFANQDTAKLFFETRGVLLHELTHAYQLEPQGIGNYGNSKVFWAFIEGMADAVRVANGGFHGEADRPKGGNYMDGYRTAGYFFVWLRDNKDPEFLRAFNRSTLEVVPWSFDGGIKYALGEQYDIDALWHEYQVAVGDIKE</sequence>
<dbReference type="PROSITE" id="PS51257">
    <property type="entry name" value="PROKAR_LIPOPROTEIN"/>
    <property type="match status" value="1"/>
</dbReference>
<reference evidence="1" key="1">
    <citation type="journal article" date="2021" name="PeerJ">
        <title>Extensive microbial diversity within the chicken gut microbiome revealed by metagenomics and culture.</title>
        <authorList>
            <person name="Gilroy R."/>
            <person name="Ravi A."/>
            <person name="Getino M."/>
            <person name="Pursley I."/>
            <person name="Horton D.L."/>
            <person name="Alikhan N.F."/>
            <person name="Baker D."/>
            <person name="Gharbi K."/>
            <person name="Hall N."/>
            <person name="Watson M."/>
            <person name="Adriaenssens E.M."/>
            <person name="Foster-Nyarko E."/>
            <person name="Jarju S."/>
            <person name="Secka A."/>
            <person name="Antonio M."/>
            <person name="Oren A."/>
            <person name="Chaudhuri R.R."/>
            <person name="La Ragione R."/>
            <person name="Hildebrand F."/>
            <person name="Pallen M.J."/>
        </authorList>
    </citation>
    <scope>NUCLEOTIDE SEQUENCE</scope>
    <source>
        <strain evidence="1">ChiHecec2B26-12326</strain>
    </source>
</reference>
<dbReference type="Pfam" id="PF04450">
    <property type="entry name" value="BSP"/>
    <property type="match status" value="1"/>
</dbReference>
<evidence type="ECO:0000313" key="1">
    <source>
        <dbReference type="EMBL" id="HIX87121.1"/>
    </source>
</evidence>
<accession>A0A9D1XSZ6</accession>
<evidence type="ECO:0000313" key="2">
    <source>
        <dbReference type="Proteomes" id="UP000823847"/>
    </source>
</evidence>
<protein>
    <submittedName>
        <fullName evidence="1">Basic secretory family protein</fullName>
    </submittedName>
</protein>
<dbReference type="AlphaFoldDB" id="A0A9D1XSZ6"/>
<organism evidence="1 2">
    <name type="scientific">Candidatus Parabacteroides intestinigallinarum</name>
    <dbReference type="NCBI Taxonomy" id="2838722"/>
    <lineage>
        <taxon>Bacteria</taxon>
        <taxon>Pseudomonadati</taxon>
        <taxon>Bacteroidota</taxon>
        <taxon>Bacteroidia</taxon>
        <taxon>Bacteroidales</taxon>
        <taxon>Tannerellaceae</taxon>
        <taxon>Parabacteroides</taxon>
    </lineage>
</organism>
<reference evidence="1" key="2">
    <citation type="submission" date="2021-04" db="EMBL/GenBank/DDBJ databases">
        <authorList>
            <person name="Gilroy R."/>
        </authorList>
    </citation>
    <scope>NUCLEOTIDE SEQUENCE</scope>
    <source>
        <strain evidence="1">ChiHecec2B26-12326</strain>
    </source>
</reference>
<dbReference type="Proteomes" id="UP000823847">
    <property type="component" value="Unassembled WGS sequence"/>
</dbReference>
<name>A0A9D1XSZ6_9BACT</name>
<comment type="caution">
    <text evidence="1">The sequence shown here is derived from an EMBL/GenBank/DDBJ whole genome shotgun (WGS) entry which is preliminary data.</text>
</comment>